<comment type="caution">
    <text evidence="1">The sequence shown here is derived from an EMBL/GenBank/DDBJ whole genome shotgun (WGS) entry which is preliminary data.</text>
</comment>
<evidence type="ECO:0000313" key="2">
    <source>
        <dbReference type="Proteomes" id="UP001154282"/>
    </source>
</evidence>
<name>A0AAV0S1W4_9ROSI</name>
<proteinExistence type="predicted"/>
<protein>
    <submittedName>
        <fullName evidence="1">Uncharacterized protein</fullName>
    </submittedName>
</protein>
<evidence type="ECO:0000313" key="1">
    <source>
        <dbReference type="EMBL" id="CAI0625732.1"/>
    </source>
</evidence>
<accession>A0AAV0S1W4</accession>
<dbReference type="InterPro" id="IPR002698">
    <property type="entry name" value="FTHF_cligase"/>
</dbReference>
<organism evidence="1 2">
    <name type="scientific">Linum tenue</name>
    <dbReference type="NCBI Taxonomy" id="586396"/>
    <lineage>
        <taxon>Eukaryota</taxon>
        <taxon>Viridiplantae</taxon>
        <taxon>Streptophyta</taxon>
        <taxon>Embryophyta</taxon>
        <taxon>Tracheophyta</taxon>
        <taxon>Spermatophyta</taxon>
        <taxon>Magnoliopsida</taxon>
        <taxon>eudicotyledons</taxon>
        <taxon>Gunneridae</taxon>
        <taxon>Pentapetalae</taxon>
        <taxon>rosids</taxon>
        <taxon>fabids</taxon>
        <taxon>Malpighiales</taxon>
        <taxon>Linaceae</taxon>
        <taxon>Linum</taxon>
    </lineage>
</organism>
<gene>
    <name evidence="1" type="ORF">LITE_LOCUS50561</name>
</gene>
<dbReference type="Proteomes" id="UP001154282">
    <property type="component" value="Unassembled WGS sequence"/>
</dbReference>
<keyword evidence="2" id="KW-1185">Reference proteome</keyword>
<dbReference type="AlphaFoldDB" id="A0AAV0S1W4"/>
<dbReference type="PANTHER" id="PTHR13017">
    <property type="entry name" value="5-FORMYLTETRAHYDROFOLATE CYCLO-LIGASE-RELATED"/>
    <property type="match status" value="1"/>
</dbReference>
<reference evidence="1" key="1">
    <citation type="submission" date="2022-08" db="EMBL/GenBank/DDBJ databases">
        <authorList>
            <person name="Gutierrez-Valencia J."/>
        </authorList>
    </citation>
    <scope>NUCLEOTIDE SEQUENCE</scope>
</reference>
<sequence>MTTLVVTSVKDCQLFYNIPVDKLPIHDVPVDIIFTPSPTQVIFTNTGIPKPRGIYWDKLPPEKLGQVLIRKERNWRITGSAQRAQETD</sequence>
<dbReference type="EMBL" id="CAMGYJ010000011">
    <property type="protein sequence ID" value="CAI0625732.1"/>
    <property type="molecule type" value="Genomic_DNA"/>
</dbReference>
<dbReference type="PANTHER" id="PTHR13017:SF0">
    <property type="entry name" value="METHENYLTETRAHYDROFOLATE SYNTHASE DOMAIN-CONTAINING PROTEIN"/>
    <property type="match status" value="1"/>
</dbReference>
<dbReference type="GO" id="GO:0005737">
    <property type="term" value="C:cytoplasm"/>
    <property type="evidence" value="ECO:0007669"/>
    <property type="project" value="TreeGrafter"/>
</dbReference>